<dbReference type="Proteomes" id="UP000789920">
    <property type="component" value="Unassembled WGS sequence"/>
</dbReference>
<evidence type="ECO:0000313" key="1">
    <source>
        <dbReference type="EMBL" id="CAG8840300.1"/>
    </source>
</evidence>
<protein>
    <submittedName>
        <fullName evidence="1">35678_t:CDS:1</fullName>
    </submittedName>
</protein>
<proteinExistence type="predicted"/>
<accession>A0ACA9SHT6</accession>
<gene>
    <name evidence="1" type="ORF">RPERSI_LOCUS31382</name>
</gene>
<name>A0ACA9SHT6_9GLOM</name>
<feature type="non-terminal residue" evidence="1">
    <location>
        <position position="1"/>
    </location>
</feature>
<reference evidence="1" key="1">
    <citation type="submission" date="2021-06" db="EMBL/GenBank/DDBJ databases">
        <authorList>
            <person name="Kallberg Y."/>
            <person name="Tangrot J."/>
            <person name="Rosling A."/>
        </authorList>
    </citation>
    <scope>NUCLEOTIDE SEQUENCE</scope>
    <source>
        <strain evidence="1">MA461A</strain>
    </source>
</reference>
<comment type="caution">
    <text evidence="1">The sequence shown here is derived from an EMBL/GenBank/DDBJ whole genome shotgun (WGS) entry which is preliminary data.</text>
</comment>
<organism evidence="1 2">
    <name type="scientific">Racocetra persica</name>
    <dbReference type="NCBI Taxonomy" id="160502"/>
    <lineage>
        <taxon>Eukaryota</taxon>
        <taxon>Fungi</taxon>
        <taxon>Fungi incertae sedis</taxon>
        <taxon>Mucoromycota</taxon>
        <taxon>Glomeromycotina</taxon>
        <taxon>Glomeromycetes</taxon>
        <taxon>Diversisporales</taxon>
        <taxon>Gigasporaceae</taxon>
        <taxon>Racocetra</taxon>
    </lineage>
</organism>
<dbReference type="EMBL" id="CAJVQC010126302">
    <property type="protein sequence ID" value="CAG8840300.1"/>
    <property type="molecule type" value="Genomic_DNA"/>
</dbReference>
<sequence>VVCKNSNCQAQNIDCHVKWKASNIFILKLYGTMIFGKCKPCGCTAKNHKIIFYKSISEYTKIIDEYIEYKISINKIDQIYKQDCIDILEKQIDQLKKQQNIVGEIIPQFAQFLKQNAIAVYNDAYVEYLDHIIRLERQKASTSENYNNKILEGLDEVKRIYNERMKIIEEMIKDNDPASCSLSPEDIIKLENKLYNLPNFGNYLRTIKKEEERAFKYQERHYKFSENALNVLKKIFNNQ</sequence>
<keyword evidence="2" id="KW-1185">Reference proteome</keyword>
<evidence type="ECO:0000313" key="2">
    <source>
        <dbReference type="Proteomes" id="UP000789920"/>
    </source>
</evidence>